<dbReference type="GO" id="GO:0044877">
    <property type="term" value="F:protein-containing complex binding"/>
    <property type="evidence" value="ECO:0007669"/>
    <property type="project" value="TreeGrafter"/>
</dbReference>
<reference evidence="2" key="1">
    <citation type="submission" date="2022-10" db="EMBL/GenBank/DDBJ databases">
        <title>The complete genomes of actinobacterial strains from the NBC collection.</title>
        <authorList>
            <person name="Joergensen T.S."/>
            <person name="Alvarez Arevalo M."/>
            <person name="Sterndorff E.B."/>
            <person name="Faurdal D."/>
            <person name="Vuksanovic O."/>
            <person name="Mourched A.-S."/>
            <person name="Charusanti P."/>
            <person name="Shaw S."/>
            <person name="Blin K."/>
            <person name="Weber T."/>
        </authorList>
    </citation>
    <scope>NUCLEOTIDE SEQUENCE</scope>
    <source>
        <strain evidence="2">NBC_00119</strain>
    </source>
</reference>
<name>A0AAU1UMA6_9ACTN</name>
<feature type="domain" description="NAD-dependent epimerase/dehydratase" evidence="1">
    <location>
        <begin position="3"/>
        <end position="214"/>
    </location>
</feature>
<dbReference type="PANTHER" id="PTHR12126">
    <property type="entry name" value="NADH-UBIQUINONE OXIDOREDUCTASE 39 KDA SUBUNIT-RELATED"/>
    <property type="match status" value="1"/>
</dbReference>
<dbReference type="InterPro" id="IPR051207">
    <property type="entry name" value="ComplexI_NDUFA9_subunit"/>
</dbReference>
<dbReference type="EMBL" id="CP108195">
    <property type="protein sequence ID" value="WTS18387.1"/>
    <property type="molecule type" value="Genomic_DNA"/>
</dbReference>
<dbReference type="InterPro" id="IPR001509">
    <property type="entry name" value="Epimerase_deHydtase"/>
</dbReference>
<accession>A0AAU1UMA6</accession>
<dbReference type="Pfam" id="PF01370">
    <property type="entry name" value="Epimerase"/>
    <property type="match status" value="1"/>
</dbReference>
<dbReference type="Gene3D" id="3.40.50.720">
    <property type="entry name" value="NAD(P)-binding Rossmann-like Domain"/>
    <property type="match status" value="1"/>
</dbReference>
<proteinExistence type="predicted"/>
<evidence type="ECO:0000259" key="1">
    <source>
        <dbReference type="Pfam" id="PF01370"/>
    </source>
</evidence>
<dbReference type="InterPro" id="IPR036291">
    <property type="entry name" value="NAD(P)-bd_dom_sf"/>
</dbReference>
<dbReference type="PANTHER" id="PTHR12126:SF11">
    <property type="entry name" value="NADH DEHYDROGENASE [UBIQUINONE] 1 ALPHA SUBCOMPLEX SUBUNIT 9, MITOCHONDRIAL"/>
    <property type="match status" value="1"/>
</dbReference>
<protein>
    <submittedName>
        <fullName evidence="2">NAD-dependent epimerase/dehydratase family protein</fullName>
    </submittedName>
</protein>
<sequence length="333" mass="36214">MRILLLGGTWFLGRAVAENALARGWRVTTFNRGRSAPDLPGTEPVHGDRTSADDLKRLAAHGPWDLVVDTSASEMAPCQVLDGTRVLAAEAERYVYVSTVNAYRGWPYEALTEDSPVYAAPPDASREYGAGDGVTVHYGMQKAGCEAAVLSQFGDRATVLRPGVILGPGEYVGRLPWWLSRARRGGAILAPGQPGTHVQPVDVRDVAEFALTAAPGAYNVTAPRDRDTMGDLLMACVAVTGRRGRLAWAPNELLTAHGVREWTELPLWRTAKGTWAVDSTRARAAGLVCRPLAQTVADTWEWLTSGSMPVEHPRWDDHGIDPDKEMRIVAELR</sequence>
<dbReference type="SUPFAM" id="SSF51735">
    <property type="entry name" value="NAD(P)-binding Rossmann-fold domains"/>
    <property type="match status" value="1"/>
</dbReference>
<evidence type="ECO:0000313" key="2">
    <source>
        <dbReference type="EMBL" id="WTS18387.1"/>
    </source>
</evidence>
<dbReference type="AlphaFoldDB" id="A0AAU1UMA6"/>
<organism evidence="2">
    <name type="scientific">Streptomyces sp. NBC_00119</name>
    <dbReference type="NCBI Taxonomy" id="2975659"/>
    <lineage>
        <taxon>Bacteria</taxon>
        <taxon>Bacillati</taxon>
        <taxon>Actinomycetota</taxon>
        <taxon>Actinomycetes</taxon>
        <taxon>Kitasatosporales</taxon>
        <taxon>Streptomycetaceae</taxon>
        <taxon>Streptomyces</taxon>
    </lineage>
</organism>
<gene>
    <name evidence="2" type="ORF">OHU69_50015</name>
</gene>